<proteinExistence type="evidence at transcript level"/>
<sequence length="238" mass="26492">MLPSISTLDSTNKAMHLLGQQNQLGTKTSPEHQKRKKASRTISRHCAVQVSQPQMVSLASGSGDRDAPLAPLGVDLRLVDHRLPRDGRGLERAGLLVALVPDLVRRGRVELLVYVAQGDVAADAARLDELEREGHGCPRLLCPDDALASFQRCRSSLCTIVVDYDRLLTRRSIQTYQHLFPWQQQGYSFLLPENQARCLVSNRLAILLAVHQSRQSSVNSWYLKNPSPEDFPKAPLQS</sequence>
<protein>
    <submittedName>
        <fullName evidence="2">Uncharacterized protein</fullName>
    </submittedName>
</protein>
<accession>C0PLL9</accession>
<feature type="region of interest" description="Disordered" evidence="1">
    <location>
        <begin position="21"/>
        <end position="41"/>
    </location>
</feature>
<organism evidence="2">
    <name type="scientific">Zea mays</name>
    <name type="common">Maize</name>
    <dbReference type="NCBI Taxonomy" id="4577"/>
    <lineage>
        <taxon>Eukaryota</taxon>
        <taxon>Viridiplantae</taxon>
        <taxon>Streptophyta</taxon>
        <taxon>Embryophyta</taxon>
        <taxon>Tracheophyta</taxon>
        <taxon>Spermatophyta</taxon>
        <taxon>Magnoliopsida</taxon>
        <taxon>Liliopsida</taxon>
        <taxon>Poales</taxon>
        <taxon>Poaceae</taxon>
        <taxon>PACMAD clade</taxon>
        <taxon>Panicoideae</taxon>
        <taxon>Andropogonodae</taxon>
        <taxon>Andropogoneae</taxon>
        <taxon>Tripsacinae</taxon>
        <taxon>Zea</taxon>
    </lineage>
</organism>
<evidence type="ECO:0000313" key="2">
    <source>
        <dbReference type="EMBL" id="ACN36085.1"/>
    </source>
</evidence>
<dbReference type="AlphaFoldDB" id="C0PLL9"/>
<reference evidence="2" key="2">
    <citation type="submission" date="2012-06" db="EMBL/GenBank/DDBJ databases">
        <authorList>
            <person name="Yu Y."/>
            <person name="Currie J."/>
            <person name="Lomeli R."/>
            <person name="Angelova A."/>
            <person name="Collura K."/>
            <person name="Wissotski M."/>
            <person name="Campos D."/>
            <person name="Kudrna D."/>
            <person name="Golser W."/>
            <person name="Ashely E."/>
            <person name="Descour A."/>
            <person name="Fernandes J."/>
            <person name="Soderlund C."/>
            <person name="Walbot V."/>
        </authorList>
    </citation>
    <scope>NUCLEOTIDE SEQUENCE</scope>
    <source>
        <strain evidence="2">B73</strain>
    </source>
</reference>
<name>C0PLL9_MAIZE</name>
<dbReference type="EMBL" id="BT069188">
    <property type="protein sequence ID" value="ACN36085.1"/>
    <property type="molecule type" value="mRNA"/>
</dbReference>
<evidence type="ECO:0000256" key="1">
    <source>
        <dbReference type="SAM" id="MobiDB-lite"/>
    </source>
</evidence>
<reference evidence="2" key="1">
    <citation type="journal article" date="2009" name="PLoS Genet.">
        <title>Sequencing, mapping, and analysis of 27,455 maize full-length cDNAs.</title>
        <authorList>
            <person name="Soderlund C."/>
            <person name="Descour A."/>
            <person name="Kudrna D."/>
            <person name="Bomhoff M."/>
            <person name="Boyd L."/>
            <person name="Currie J."/>
            <person name="Angelova A."/>
            <person name="Collura K."/>
            <person name="Wissotski M."/>
            <person name="Ashley E."/>
            <person name="Morrow D."/>
            <person name="Fernandes J."/>
            <person name="Walbot V."/>
            <person name="Yu Y."/>
        </authorList>
    </citation>
    <scope>NUCLEOTIDE SEQUENCE</scope>
    <source>
        <strain evidence="2">B73</strain>
    </source>
</reference>